<name>A0A840UUF5_9BACT</name>
<evidence type="ECO:0000313" key="4">
    <source>
        <dbReference type="Proteomes" id="UP000539642"/>
    </source>
</evidence>
<dbReference type="PANTHER" id="PTHR30327:SF1">
    <property type="entry name" value="UPF0301 PROTEIN YQGE"/>
    <property type="match status" value="1"/>
</dbReference>
<dbReference type="Pfam" id="PF02622">
    <property type="entry name" value="DUF179"/>
    <property type="match status" value="1"/>
</dbReference>
<dbReference type="InterPro" id="IPR003774">
    <property type="entry name" value="AlgH-like"/>
</dbReference>
<sequence>MSTHRAPIIDTLTGSFLVSTPRMPDPRFEEQVILVCAHNNEGAMGVAVNKPNPAFSLSEILNGAHLPIPEKKLPPVYVGGPVELESAFILYQSDYQTDYRLEISPTISLSRESRVLEDIAQGRGPEKFLFLLGYTGWGPGQLEQELVSDGWLTVPASDHIIFDTPDEFKWKAAAMQFGIDISTFGDYIGYA</sequence>
<keyword evidence="4" id="KW-1185">Reference proteome</keyword>
<organism evidence="3 4">
    <name type="scientific">Desulfoprunum benzoelyticum</name>
    <dbReference type="NCBI Taxonomy" id="1506996"/>
    <lineage>
        <taxon>Bacteria</taxon>
        <taxon>Pseudomonadati</taxon>
        <taxon>Thermodesulfobacteriota</taxon>
        <taxon>Desulfobulbia</taxon>
        <taxon>Desulfobulbales</taxon>
        <taxon>Desulfobulbaceae</taxon>
        <taxon>Desulfoprunum</taxon>
    </lineage>
</organism>
<reference evidence="3 4" key="1">
    <citation type="submission" date="2020-08" db="EMBL/GenBank/DDBJ databases">
        <title>Genomic Encyclopedia of Type Strains, Phase IV (KMG-IV): sequencing the most valuable type-strain genomes for metagenomic binning, comparative biology and taxonomic classification.</title>
        <authorList>
            <person name="Goeker M."/>
        </authorList>
    </citation>
    <scope>NUCLEOTIDE SEQUENCE [LARGE SCALE GENOMIC DNA]</scope>
    <source>
        <strain evidence="3 4">DSM 28570</strain>
    </source>
</reference>
<dbReference type="AlphaFoldDB" id="A0A840UUF5"/>
<dbReference type="EMBL" id="JACHEO010000001">
    <property type="protein sequence ID" value="MBB5346378.1"/>
    <property type="molecule type" value="Genomic_DNA"/>
</dbReference>
<dbReference type="SUPFAM" id="SSF143456">
    <property type="entry name" value="VC0467-like"/>
    <property type="match status" value="1"/>
</dbReference>
<comment type="caution">
    <text evidence="3">The sequence shown here is derived from an EMBL/GenBank/DDBJ whole genome shotgun (WGS) entry which is preliminary data.</text>
</comment>
<dbReference type="GO" id="GO:0005829">
    <property type="term" value="C:cytosol"/>
    <property type="evidence" value="ECO:0007669"/>
    <property type="project" value="TreeGrafter"/>
</dbReference>
<dbReference type="RefSeq" id="WP_221270801.1">
    <property type="nucleotide sequence ID" value="NZ_JACHEO010000001.1"/>
</dbReference>
<proteinExistence type="inferred from homology"/>
<accession>A0A840UUF5</accession>
<protein>
    <recommendedName>
        <fullName evidence="2">UPF0301 protein HNQ81_000085</fullName>
    </recommendedName>
</protein>
<evidence type="ECO:0000256" key="2">
    <source>
        <dbReference type="HAMAP-Rule" id="MF_00758"/>
    </source>
</evidence>
<dbReference type="PANTHER" id="PTHR30327">
    <property type="entry name" value="UNCHARACTERIZED PROTEIN YQGE"/>
    <property type="match status" value="1"/>
</dbReference>
<comment type="similarity">
    <text evidence="1 2">Belongs to the UPF0301 (AlgH) family.</text>
</comment>
<evidence type="ECO:0000313" key="3">
    <source>
        <dbReference type="EMBL" id="MBB5346378.1"/>
    </source>
</evidence>
<dbReference type="Proteomes" id="UP000539642">
    <property type="component" value="Unassembled WGS sequence"/>
</dbReference>
<gene>
    <name evidence="3" type="ORF">HNQ81_000085</name>
</gene>
<dbReference type="Gene3D" id="3.40.1740.10">
    <property type="entry name" value="VC0467-like"/>
    <property type="match status" value="1"/>
</dbReference>
<evidence type="ECO:0000256" key="1">
    <source>
        <dbReference type="ARBA" id="ARBA00009600"/>
    </source>
</evidence>
<dbReference type="HAMAP" id="MF_00758">
    <property type="entry name" value="UPF0301"/>
    <property type="match status" value="1"/>
</dbReference>